<dbReference type="Proteomes" id="UP000182715">
    <property type="component" value="Unassembled WGS sequence"/>
</dbReference>
<dbReference type="EMBL" id="CVTF01000093">
    <property type="protein sequence ID" value="CRY98476.1"/>
    <property type="molecule type" value="Genomic_DNA"/>
</dbReference>
<organism evidence="1 2">
    <name type="scientific">Neisseria meningitidis serogroup B</name>
    <dbReference type="NCBI Taxonomy" id="491"/>
    <lineage>
        <taxon>Bacteria</taxon>
        <taxon>Pseudomonadati</taxon>
        <taxon>Pseudomonadota</taxon>
        <taxon>Betaproteobacteria</taxon>
        <taxon>Neisseriales</taxon>
        <taxon>Neisseriaceae</taxon>
        <taxon>Neisseria</taxon>
    </lineage>
</organism>
<sequence>VAKAKRGQRICRCFFIGRYPSEYRGKVSDDIEGCYDIVA</sequence>
<feature type="non-terminal residue" evidence="1">
    <location>
        <position position="1"/>
    </location>
</feature>
<reference evidence="1 2" key="1">
    <citation type="submission" date="2014-11" db="EMBL/GenBank/DDBJ databases">
        <authorList>
            <person name="Diene M.Seydina."/>
        </authorList>
    </citation>
    <scope>NUCLEOTIDE SEQUENCE [LARGE SCALE GENOMIC DNA]</scope>
    <source>
        <strain evidence="1 2">Neisseria meningitidis CHUV</strain>
    </source>
</reference>
<evidence type="ECO:0000313" key="2">
    <source>
        <dbReference type="Proteomes" id="UP000182715"/>
    </source>
</evidence>
<dbReference type="AlphaFoldDB" id="A0A0H5Q8X3"/>
<evidence type="ECO:0000313" key="1">
    <source>
        <dbReference type="EMBL" id="CRY98476.1"/>
    </source>
</evidence>
<name>A0A0H5Q8X3_NEIMI</name>
<proteinExistence type="predicted"/>
<protein>
    <submittedName>
        <fullName evidence="1">Uncharacterized protein</fullName>
    </submittedName>
</protein>
<accession>A0A0H5Q8X3</accession>